<proteinExistence type="predicted"/>
<feature type="transmembrane region" description="Helical" evidence="1">
    <location>
        <begin position="6"/>
        <end position="29"/>
    </location>
</feature>
<keyword evidence="1" id="KW-1133">Transmembrane helix</keyword>
<protein>
    <submittedName>
        <fullName evidence="2">Uncharacterized protein</fullName>
    </submittedName>
</protein>
<evidence type="ECO:0000313" key="2">
    <source>
        <dbReference type="EMBL" id="SEJ16667.1"/>
    </source>
</evidence>
<dbReference type="Proteomes" id="UP000199250">
    <property type="component" value="Unassembled WGS sequence"/>
</dbReference>
<feature type="transmembrane region" description="Helical" evidence="1">
    <location>
        <begin position="41"/>
        <end position="62"/>
    </location>
</feature>
<name>A0A1H6WQZ7_9GAMM</name>
<reference evidence="4 5" key="1">
    <citation type="submission" date="2016-10" db="EMBL/GenBank/DDBJ databases">
        <authorList>
            <person name="de Groot N.N."/>
        </authorList>
    </citation>
    <scope>NUCLEOTIDE SEQUENCE [LARGE SCALE GENOMIC DNA]</scope>
    <source>
        <strain evidence="3 4">DSM 1041</strain>
        <strain evidence="2 5">DSM 373</strain>
    </source>
</reference>
<evidence type="ECO:0000313" key="3">
    <source>
        <dbReference type="EMBL" id="SEJ20936.1"/>
    </source>
</evidence>
<dbReference type="RefSeq" id="WP_244542167.1">
    <property type="nucleotide sequence ID" value="NZ_FNYO01000052.1"/>
</dbReference>
<evidence type="ECO:0000313" key="4">
    <source>
        <dbReference type="Proteomes" id="UP000199005"/>
    </source>
</evidence>
<keyword evidence="1" id="KW-0472">Membrane</keyword>
<dbReference type="STRING" id="170623.SAMN04244579_03494"/>
<evidence type="ECO:0000256" key="1">
    <source>
        <dbReference type="SAM" id="Phobius"/>
    </source>
</evidence>
<organism evidence="2 5">
    <name type="scientific">Azotobacter beijerinckii</name>
    <dbReference type="NCBI Taxonomy" id="170623"/>
    <lineage>
        <taxon>Bacteria</taxon>
        <taxon>Pseudomonadati</taxon>
        <taxon>Pseudomonadota</taxon>
        <taxon>Gammaproteobacteria</taxon>
        <taxon>Pseudomonadales</taxon>
        <taxon>Pseudomonadaceae</taxon>
        <taxon>Azotobacter</taxon>
    </lineage>
</organism>
<sequence>MPLLAGILSALALVLALATIVGVIAPSLFRNRKTGQVPKRLSVLVWGCIAVFVAMVLAGSLVPAPEPEAAKTGTKDAASSTRLVGGVPFMV</sequence>
<dbReference type="EMBL" id="FNYO01000052">
    <property type="protein sequence ID" value="SEJ20936.1"/>
    <property type="molecule type" value="Genomic_DNA"/>
</dbReference>
<keyword evidence="1" id="KW-0812">Transmembrane</keyword>
<gene>
    <name evidence="2" type="ORF">SAMN04244572_02988</name>
    <name evidence="3" type="ORF">SAMN04244579_03494</name>
</gene>
<accession>A0A1H6WQZ7</accession>
<dbReference type="AlphaFoldDB" id="A0A1H6WQZ7"/>
<dbReference type="EMBL" id="FNYQ01000055">
    <property type="protein sequence ID" value="SEJ16667.1"/>
    <property type="molecule type" value="Genomic_DNA"/>
</dbReference>
<evidence type="ECO:0000313" key="5">
    <source>
        <dbReference type="Proteomes" id="UP000199250"/>
    </source>
</evidence>
<dbReference type="Proteomes" id="UP000199005">
    <property type="component" value="Unassembled WGS sequence"/>
</dbReference>